<keyword evidence="9" id="KW-1185">Reference proteome</keyword>
<evidence type="ECO:0000256" key="7">
    <source>
        <dbReference type="SAM" id="MobiDB-lite"/>
    </source>
</evidence>
<comment type="subunit">
    <text evidence="1">Self-associates forming complexes of several hundred monomers.</text>
</comment>
<gene>
    <name evidence="10" type="primary">LOC109614041</name>
</gene>
<dbReference type="Pfam" id="PF13873">
    <property type="entry name" value="Myb_DNA-bind_5"/>
    <property type="match status" value="1"/>
</dbReference>
<protein>
    <recommendedName>
        <fullName evidence="2">Regulatory protein zeste</fullName>
    </recommendedName>
</protein>
<dbReference type="PANTHER" id="PTHR23098">
    <property type="entry name" value="AGAP001331-PA-RELATED"/>
    <property type="match status" value="1"/>
</dbReference>
<feature type="compositionally biased region" description="Basic and acidic residues" evidence="7">
    <location>
        <begin position="167"/>
        <end position="179"/>
    </location>
</feature>
<dbReference type="InterPro" id="IPR028002">
    <property type="entry name" value="Myb_DNA-bind_5"/>
</dbReference>
<dbReference type="RefSeq" id="XP_019894828.1">
    <property type="nucleotide sequence ID" value="XM_020039269.2"/>
</dbReference>
<evidence type="ECO:0000256" key="2">
    <source>
        <dbReference type="ARBA" id="ARBA00016807"/>
    </source>
</evidence>
<dbReference type="Proteomes" id="UP001652621">
    <property type="component" value="Unplaced"/>
</dbReference>
<dbReference type="OrthoDB" id="8037592at2759"/>
<dbReference type="GO" id="GO:0005634">
    <property type="term" value="C:nucleus"/>
    <property type="evidence" value="ECO:0007669"/>
    <property type="project" value="TreeGrafter"/>
</dbReference>
<keyword evidence="3" id="KW-0805">Transcription regulation</keyword>
<proteinExistence type="predicted"/>
<keyword evidence="4" id="KW-0238">DNA-binding</keyword>
<accession>A0A9J7IFU1</accession>
<name>A0A9J7IFU1_MUSDO</name>
<keyword evidence="5" id="KW-0804">Transcription</keyword>
<dbReference type="GeneID" id="109614041"/>
<feature type="compositionally biased region" description="Basic residues" evidence="7">
    <location>
        <begin position="156"/>
        <end position="166"/>
    </location>
</feature>
<evidence type="ECO:0000313" key="10">
    <source>
        <dbReference type="RefSeq" id="XP_019894828.1"/>
    </source>
</evidence>
<dbReference type="AlphaFoldDB" id="A0A9J7IFU1"/>
<evidence type="ECO:0000256" key="5">
    <source>
        <dbReference type="ARBA" id="ARBA00023163"/>
    </source>
</evidence>
<sequence length="179" mass="20191">MKITTAKQFEILVSEMEKNPCLAKGFTKGHVPANFKSDWESIATKLNVNGPPIRDPDGWQKVWKDLKFKTKKKLVHNKGETSSTGGGIFKQMILSPLEESVANIMQFLKLLNPPGRALGIENNENISVIDVIVNENEQVDNVDDEADVTTFEASRSSRKNNSRKSTRKEETIELLKEQY</sequence>
<feature type="region of interest" description="Disordered" evidence="7">
    <location>
        <begin position="147"/>
        <end position="179"/>
    </location>
</feature>
<evidence type="ECO:0000313" key="9">
    <source>
        <dbReference type="Proteomes" id="UP001652621"/>
    </source>
</evidence>
<evidence type="ECO:0000256" key="3">
    <source>
        <dbReference type="ARBA" id="ARBA00023015"/>
    </source>
</evidence>
<reference evidence="10" key="1">
    <citation type="submission" date="2025-08" db="UniProtKB">
        <authorList>
            <consortium name="RefSeq"/>
        </authorList>
    </citation>
    <scope>IDENTIFICATION</scope>
    <source>
        <strain evidence="10">Aabys</strain>
        <tissue evidence="10">Whole body</tissue>
    </source>
</reference>
<evidence type="ECO:0000259" key="8">
    <source>
        <dbReference type="Pfam" id="PF13873"/>
    </source>
</evidence>
<evidence type="ECO:0000256" key="4">
    <source>
        <dbReference type="ARBA" id="ARBA00023125"/>
    </source>
</evidence>
<dbReference type="KEGG" id="mde:109614041"/>
<feature type="domain" description="Myb/SANT-like DNA-binding" evidence="8">
    <location>
        <begin position="4"/>
        <end position="75"/>
    </location>
</feature>
<dbReference type="GO" id="GO:0003677">
    <property type="term" value="F:DNA binding"/>
    <property type="evidence" value="ECO:0007669"/>
    <property type="project" value="UniProtKB-KW"/>
</dbReference>
<evidence type="ECO:0000256" key="1">
    <source>
        <dbReference type="ARBA" id="ARBA00011764"/>
    </source>
</evidence>
<organism evidence="9 10">
    <name type="scientific">Musca domestica</name>
    <name type="common">House fly</name>
    <dbReference type="NCBI Taxonomy" id="7370"/>
    <lineage>
        <taxon>Eukaryota</taxon>
        <taxon>Metazoa</taxon>
        <taxon>Ecdysozoa</taxon>
        <taxon>Arthropoda</taxon>
        <taxon>Hexapoda</taxon>
        <taxon>Insecta</taxon>
        <taxon>Pterygota</taxon>
        <taxon>Neoptera</taxon>
        <taxon>Endopterygota</taxon>
        <taxon>Diptera</taxon>
        <taxon>Brachycera</taxon>
        <taxon>Muscomorpha</taxon>
        <taxon>Muscoidea</taxon>
        <taxon>Muscidae</taxon>
        <taxon>Musca</taxon>
    </lineage>
</organism>
<evidence type="ECO:0000256" key="6">
    <source>
        <dbReference type="ARBA" id="ARBA00025466"/>
    </source>
</evidence>
<dbReference type="PANTHER" id="PTHR23098:SF16">
    <property type="entry name" value="REGULATORY PROTEIN ZESTE"/>
    <property type="match status" value="1"/>
</dbReference>
<comment type="function">
    <text evidence="6">Involved in transvection phenomena (= synapsis-dependent gene expression), where the synaptic pairing of chromosomes carrying genes with which zeste interacts influences the expression of these genes. Zeste binds to DNA and stimulates transcription from a nearby promoter.</text>
</comment>
<dbReference type="VEuPathDB" id="VectorBase:MDOMA2_017199"/>